<reference evidence="8 9" key="1">
    <citation type="submission" date="2020-08" db="EMBL/GenBank/DDBJ databases">
        <title>Genomic Encyclopedia of Type Strains, Phase IV (KMG-IV): sequencing the most valuable type-strain genomes for metagenomic binning, comparative biology and taxonomic classification.</title>
        <authorList>
            <person name="Goeker M."/>
        </authorList>
    </citation>
    <scope>NUCLEOTIDE SEQUENCE [LARGE SCALE GENOMIC DNA]</scope>
    <source>
        <strain evidence="8 9">DSM 23958</strain>
    </source>
</reference>
<evidence type="ECO:0000256" key="6">
    <source>
        <dbReference type="SAM" id="Phobius"/>
    </source>
</evidence>
<dbReference type="SUPFAM" id="SSF55073">
    <property type="entry name" value="Nucleotide cyclase"/>
    <property type="match status" value="1"/>
</dbReference>
<feature type="transmembrane region" description="Helical" evidence="6">
    <location>
        <begin position="74"/>
        <end position="96"/>
    </location>
</feature>
<dbReference type="InterPro" id="IPR007895">
    <property type="entry name" value="MASE1"/>
</dbReference>
<gene>
    <name evidence="8" type="ORF">HNQ51_003258</name>
</gene>
<feature type="transmembrane region" description="Helical" evidence="6">
    <location>
        <begin position="133"/>
        <end position="156"/>
    </location>
</feature>
<dbReference type="PANTHER" id="PTHR44757:SF2">
    <property type="entry name" value="BIOFILM ARCHITECTURE MAINTENANCE PROTEIN MBAA"/>
    <property type="match status" value="1"/>
</dbReference>
<dbReference type="Gene3D" id="3.30.70.270">
    <property type="match status" value="1"/>
</dbReference>
<evidence type="ECO:0000256" key="5">
    <source>
        <dbReference type="ARBA" id="ARBA00023136"/>
    </source>
</evidence>
<evidence type="ECO:0000259" key="7">
    <source>
        <dbReference type="PROSITE" id="PS50887"/>
    </source>
</evidence>
<feature type="transmembrane region" description="Helical" evidence="6">
    <location>
        <begin position="203"/>
        <end position="224"/>
    </location>
</feature>
<dbReference type="InterPro" id="IPR000160">
    <property type="entry name" value="GGDEF_dom"/>
</dbReference>
<dbReference type="PANTHER" id="PTHR44757">
    <property type="entry name" value="DIGUANYLATE CYCLASE DGCP"/>
    <property type="match status" value="1"/>
</dbReference>
<proteinExistence type="predicted"/>
<keyword evidence="2" id="KW-1003">Cell membrane</keyword>
<dbReference type="InterPro" id="IPR052155">
    <property type="entry name" value="Biofilm_reg_signaling"/>
</dbReference>
<dbReference type="Pfam" id="PF05231">
    <property type="entry name" value="MASE1"/>
    <property type="match status" value="1"/>
</dbReference>
<organism evidence="8 9">
    <name type="scientific">Inhella inkyongensis</name>
    <dbReference type="NCBI Taxonomy" id="392593"/>
    <lineage>
        <taxon>Bacteria</taxon>
        <taxon>Pseudomonadati</taxon>
        <taxon>Pseudomonadota</taxon>
        <taxon>Betaproteobacteria</taxon>
        <taxon>Burkholderiales</taxon>
        <taxon>Sphaerotilaceae</taxon>
        <taxon>Inhella</taxon>
    </lineage>
</organism>
<accession>A0A840S3U3</accession>
<dbReference type="CDD" id="cd01949">
    <property type="entry name" value="GGDEF"/>
    <property type="match status" value="1"/>
</dbReference>
<evidence type="ECO:0000256" key="4">
    <source>
        <dbReference type="ARBA" id="ARBA00022989"/>
    </source>
</evidence>
<feature type="transmembrane region" description="Helical" evidence="6">
    <location>
        <begin position="275"/>
        <end position="298"/>
    </location>
</feature>
<dbReference type="Pfam" id="PF00990">
    <property type="entry name" value="GGDEF"/>
    <property type="match status" value="1"/>
</dbReference>
<keyword evidence="3 6" id="KW-0812">Transmembrane</keyword>
<dbReference type="PROSITE" id="PS50887">
    <property type="entry name" value="GGDEF"/>
    <property type="match status" value="1"/>
</dbReference>
<dbReference type="RefSeq" id="WP_175423572.1">
    <property type="nucleotide sequence ID" value="NZ_CP040709.1"/>
</dbReference>
<dbReference type="InterPro" id="IPR043128">
    <property type="entry name" value="Rev_trsase/Diguanyl_cyclase"/>
</dbReference>
<protein>
    <submittedName>
        <fullName evidence="8">Diguanylate cyclase (GGDEF)-like protein</fullName>
    </submittedName>
</protein>
<evidence type="ECO:0000256" key="2">
    <source>
        <dbReference type="ARBA" id="ARBA00022475"/>
    </source>
</evidence>
<evidence type="ECO:0000256" key="3">
    <source>
        <dbReference type="ARBA" id="ARBA00022692"/>
    </source>
</evidence>
<evidence type="ECO:0000313" key="8">
    <source>
        <dbReference type="EMBL" id="MBB5205927.1"/>
    </source>
</evidence>
<name>A0A840S3U3_9BURK</name>
<feature type="transmembrane region" description="Helical" evidence="6">
    <location>
        <begin position="230"/>
        <end position="254"/>
    </location>
</feature>
<comment type="caution">
    <text evidence="8">The sequence shown here is derived from an EMBL/GenBank/DDBJ whole genome shotgun (WGS) entry which is preliminary data.</text>
</comment>
<evidence type="ECO:0000256" key="1">
    <source>
        <dbReference type="ARBA" id="ARBA00004651"/>
    </source>
</evidence>
<evidence type="ECO:0000313" key="9">
    <source>
        <dbReference type="Proteomes" id="UP000554837"/>
    </source>
</evidence>
<dbReference type="SMART" id="SM00267">
    <property type="entry name" value="GGDEF"/>
    <property type="match status" value="1"/>
</dbReference>
<keyword evidence="9" id="KW-1185">Reference proteome</keyword>
<keyword evidence="4 6" id="KW-1133">Transmembrane helix</keyword>
<dbReference type="EMBL" id="JACHHO010000006">
    <property type="protein sequence ID" value="MBB5205927.1"/>
    <property type="molecule type" value="Genomic_DNA"/>
</dbReference>
<feature type="transmembrane region" description="Helical" evidence="6">
    <location>
        <begin position="28"/>
        <end position="45"/>
    </location>
</feature>
<feature type="domain" description="GGDEF" evidence="7">
    <location>
        <begin position="459"/>
        <end position="592"/>
    </location>
</feature>
<dbReference type="InterPro" id="IPR029787">
    <property type="entry name" value="Nucleotide_cyclase"/>
</dbReference>
<comment type="subcellular location">
    <subcellularLocation>
        <location evidence="1">Cell membrane</location>
        <topology evidence="1">Multi-pass membrane protein</topology>
    </subcellularLocation>
</comment>
<sequence>MSPLHPLKSLSLLNEPDRHPAQAGWRRTAAALLAYALGLLLSMALARLPHATAPLWYANALGAMVLLSQPARHWPLLLGVLMGLLAVFNSLVGSPWDAGLRYLPGNGLEMLVGAALLRPHLGRLAQRLRPQDWCLALVLGALLPGLCGALIGALLLPAQTLRSPSTTALAWWTGSVAGAMAILPLGLLALLRRDLLRERLRQPEAWVAVLACLGAALLVCSVSSQPHVYLMLLLVLVGLTQGLLATALATWGVSMALSYVQGSGLMPLPVSISEWGAWMTFLPLAALLVPAQLIAVAVERLQEQERRVKEDFARMPLMAASLDAQLRLLAVSERLQRWLPAARPGVALVECLALPSGERGRVQTFLQGVGAEPEELRLGDQGSPTAPALRLRARLSQGEFGAQLHVVLEDLSEQQRMQEALSQSRNALESSHFDPLTGLLQRGPFFERAQQLLARQSGQSWALAFVDVDRLKQVNDHHGHAAGDCLLAQLGHGLQNVVRPGDLAGRIGGDEFALLLAGVDSALKPEGLSERLEQSLAAHIDFQGQALSLSVSVGVLVGCEPAPLIELLAAADAAMFMRKRAQARPGPAASGAGSAAAEPAA</sequence>
<dbReference type="GO" id="GO:0005886">
    <property type="term" value="C:plasma membrane"/>
    <property type="evidence" value="ECO:0007669"/>
    <property type="project" value="UniProtKB-SubCell"/>
</dbReference>
<dbReference type="Proteomes" id="UP000554837">
    <property type="component" value="Unassembled WGS sequence"/>
</dbReference>
<dbReference type="NCBIfam" id="TIGR00254">
    <property type="entry name" value="GGDEF"/>
    <property type="match status" value="1"/>
</dbReference>
<keyword evidence="5 6" id="KW-0472">Membrane</keyword>
<dbReference type="AlphaFoldDB" id="A0A840S3U3"/>
<feature type="transmembrane region" description="Helical" evidence="6">
    <location>
        <begin position="168"/>
        <end position="191"/>
    </location>
</feature>